<reference evidence="8 9" key="1">
    <citation type="submission" date="2018-11" db="EMBL/GenBank/DDBJ databases">
        <authorList>
            <person name="Kleinhagauer T."/>
            <person name="Glaeser S.P."/>
            <person name="Spergser J."/>
            <person name="Ruckert C."/>
            <person name="Kaempfer P."/>
            <person name="Busse H.-J."/>
        </authorList>
    </citation>
    <scope>NUCLEOTIDE SEQUENCE [LARGE SCALE GENOMIC DNA]</scope>
    <source>
        <strain evidence="8 9">200CH</strain>
    </source>
</reference>
<evidence type="ECO:0000256" key="6">
    <source>
        <dbReference type="SAM" id="MobiDB-lite"/>
    </source>
</evidence>
<evidence type="ECO:0000256" key="1">
    <source>
        <dbReference type="ARBA" id="ARBA00004651"/>
    </source>
</evidence>
<feature type="transmembrane region" description="Helical" evidence="7">
    <location>
        <begin position="61"/>
        <end position="83"/>
    </location>
</feature>
<evidence type="ECO:0000256" key="5">
    <source>
        <dbReference type="ARBA" id="ARBA00023136"/>
    </source>
</evidence>
<dbReference type="EMBL" id="CP033896">
    <property type="protein sequence ID" value="AZA14665.1"/>
    <property type="molecule type" value="Genomic_DNA"/>
</dbReference>
<evidence type="ECO:0000256" key="4">
    <source>
        <dbReference type="ARBA" id="ARBA00022989"/>
    </source>
</evidence>
<dbReference type="Proteomes" id="UP000269019">
    <property type="component" value="Chromosome"/>
</dbReference>
<evidence type="ECO:0000313" key="8">
    <source>
        <dbReference type="EMBL" id="AZA14665.1"/>
    </source>
</evidence>
<comment type="subcellular location">
    <subcellularLocation>
        <location evidence="1">Cell membrane</location>
        <topology evidence="1">Multi-pass membrane protein</topology>
    </subcellularLocation>
</comment>
<sequence>MTSLLLSTAVIWVVAITAPGPDVFQILRQAARSFAAGVWCALGICFGNVVWIALSISGLAALITASSLLFTVLQIAGAAYLAYIGVAAVRGGIAARQGAKQPPRPVSSGGQAPSTAGRVGGQLRWWEALRIGLLTNLSNPKAILFFVSVFSSLLPHGTSLQTTALVVATMLIIQVCWFVGVACAAGAMRRFLNRFGWVIDILAGVVFCGVAAAILGHLLMN</sequence>
<name>A0A3G6J963_9CORY</name>
<keyword evidence="5 7" id="KW-0472">Membrane</keyword>
<feature type="transmembrane region" description="Helical" evidence="7">
    <location>
        <begin position="197"/>
        <end position="220"/>
    </location>
</feature>
<keyword evidence="2" id="KW-1003">Cell membrane</keyword>
<keyword evidence="9" id="KW-1185">Reference proteome</keyword>
<evidence type="ECO:0000256" key="3">
    <source>
        <dbReference type="ARBA" id="ARBA00022692"/>
    </source>
</evidence>
<gene>
    <name evidence="8" type="primary">rhtC</name>
    <name evidence="8" type="ORF">CCHOA_11470</name>
</gene>
<keyword evidence="4 7" id="KW-1133">Transmembrane helix</keyword>
<accession>A0A3G6J963</accession>
<dbReference type="InterPro" id="IPR001123">
    <property type="entry name" value="LeuE-type"/>
</dbReference>
<dbReference type="Pfam" id="PF01810">
    <property type="entry name" value="LysE"/>
    <property type="match status" value="1"/>
</dbReference>
<evidence type="ECO:0000256" key="7">
    <source>
        <dbReference type="SAM" id="Phobius"/>
    </source>
</evidence>
<dbReference type="PANTHER" id="PTHR30086">
    <property type="entry name" value="ARGININE EXPORTER PROTEIN ARGO"/>
    <property type="match status" value="1"/>
</dbReference>
<protein>
    <submittedName>
        <fullName evidence="8">Threonine efflux protein</fullName>
    </submittedName>
</protein>
<evidence type="ECO:0000256" key="2">
    <source>
        <dbReference type="ARBA" id="ARBA00022475"/>
    </source>
</evidence>
<feature type="transmembrane region" description="Helical" evidence="7">
    <location>
        <begin position="164"/>
        <end position="185"/>
    </location>
</feature>
<dbReference type="KEGG" id="ccho:CCHOA_11470"/>
<dbReference type="PIRSF" id="PIRSF006324">
    <property type="entry name" value="LeuE"/>
    <property type="match status" value="1"/>
</dbReference>
<dbReference type="GO" id="GO:0005886">
    <property type="term" value="C:plasma membrane"/>
    <property type="evidence" value="ECO:0007669"/>
    <property type="project" value="UniProtKB-SubCell"/>
</dbReference>
<dbReference type="PANTHER" id="PTHR30086:SF20">
    <property type="entry name" value="ARGININE EXPORTER PROTEIN ARGO-RELATED"/>
    <property type="match status" value="1"/>
</dbReference>
<organism evidence="8 9">
    <name type="scientific">Corynebacterium choanae</name>
    <dbReference type="NCBI Taxonomy" id="1862358"/>
    <lineage>
        <taxon>Bacteria</taxon>
        <taxon>Bacillati</taxon>
        <taxon>Actinomycetota</taxon>
        <taxon>Actinomycetes</taxon>
        <taxon>Mycobacteriales</taxon>
        <taxon>Corynebacteriaceae</taxon>
        <taxon>Corynebacterium</taxon>
    </lineage>
</organism>
<feature type="region of interest" description="Disordered" evidence="6">
    <location>
        <begin position="98"/>
        <end position="117"/>
    </location>
</feature>
<dbReference type="RefSeq" id="WP_164472476.1">
    <property type="nucleotide sequence ID" value="NZ_CP033896.1"/>
</dbReference>
<dbReference type="AlphaFoldDB" id="A0A3G6J963"/>
<proteinExistence type="predicted"/>
<keyword evidence="3 7" id="KW-0812">Transmembrane</keyword>
<dbReference type="GO" id="GO:0015171">
    <property type="term" value="F:amino acid transmembrane transporter activity"/>
    <property type="evidence" value="ECO:0007669"/>
    <property type="project" value="TreeGrafter"/>
</dbReference>
<evidence type="ECO:0000313" key="9">
    <source>
        <dbReference type="Proteomes" id="UP000269019"/>
    </source>
</evidence>
<feature type="transmembrane region" description="Helical" evidence="7">
    <location>
        <begin position="33"/>
        <end position="54"/>
    </location>
</feature>